<dbReference type="EMBL" id="MHCZ01000023">
    <property type="protein sequence ID" value="OGY29693.1"/>
    <property type="molecule type" value="Genomic_DNA"/>
</dbReference>
<name>A0A1G1WPR8_9BACT</name>
<organism evidence="3 4">
    <name type="scientific">Candidatus Woykebacteria bacterium RIFCSPHIGHO2_12_FULL_45_10</name>
    <dbReference type="NCBI Taxonomy" id="1802603"/>
    <lineage>
        <taxon>Bacteria</taxon>
        <taxon>Candidatus Woykeibacteriota</taxon>
    </lineage>
</organism>
<keyword evidence="1" id="KW-0472">Membrane</keyword>
<dbReference type="Gene3D" id="3.90.550.10">
    <property type="entry name" value="Spore Coat Polysaccharide Biosynthesis Protein SpsA, Chain A"/>
    <property type="match status" value="1"/>
</dbReference>
<proteinExistence type="predicted"/>
<evidence type="ECO:0000259" key="2">
    <source>
        <dbReference type="Pfam" id="PF00535"/>
    </source>
</evidence>
<comment type="caution">
    <text evidence="3">The sequence shown here is derived from an EMBL/GenBank/DDBJ whole genome shotgun (WGS) entry which is preliminary data.</text>
</comment>
<dbReference type="STRING" id="1802603.A3F35_00135"/>
<dbReference type="SUPFAM" id="SSF53448">
    <property type="entry name" value="Nucleotide-diphospho-sugar transferases"/>
    <property type="match status" value="1"/>
</dbReference>
<accession>A0A1G1WPR8</accession>
<keyword evidence="1" id="KW-0812">Transmembrane</keyword>
<dbReference type="PANTHER" id="PTHR48090">
    <property type="entry name" value="UNDECAPRENYL-PHOSPHATE 4-DEOXY-4-FORMAMIDO-L-ARABINOSE TRANSFERASE-RELATED"/>
    <property type="match status" value="1"/>
</dbReference>
<evidence type="ECO:0000313" key="4">
    <source>
        <dbReference type="Proteomes" id="UP000178068"/>
    </source>
</evidence>
<feature type="domain" description="Glycosyltransferase 2-like" evidence="2">
    <location>
        <begin position="8"/>
        <end position="182"/>
    </location>
</feature>
<dbReference type="InterPro" id="IPR029044">
    <property type="entry name" value="Nucleotide-diphossugar_trans"/>
</dbReference>
<evidence type="ECO:0000256" key="1">
    <source>
        <dbReference type="SAM" id="Phobius"/>
    </source>
</evidence>
<protein>
    <recommendedName>
        <fullName evidence="2">Glycosyltransferase 2-like domain-containing protein</fullName>
    </recommendedName>
</protein>
<feature type="transmembrane region" description="Helical" evidence="1">
    <location>
        <begin position="146"/>
        <end position="163"/>
    </location>
</feature>
<dbReference type="PANTHER" id="PTHR48090:SF7">
    <property type="entry name" value="RFBJ PROTEIN"/>
    <property type="match status" value="1"/>
</dbReference>
<reference evidence="3 4" key="1">
    <citation type="journal article" date="2016" name="Nat. Commun.">
        <title>Thousands of microbial genomes shed light on interconnected biogeochemical processes in an aquifer system.</title>
        <authorList>
            <person name="Anantharaman K."/>
            <person name="Brown C.T."/>
            <person name="Hug L.A."/>
            <person name="Sharon I."/>
            <person name="Castelle C.J."/>
            <person name="Probst A.J."/>
            <person name="Thomas B.C."/>
            <person name="Singh A."/>
            <person name="Wilkins M.J."/>
            <person name="Karaoz U."/>
            <person name="Brodie E.L."/>
            <person name="Williams K.H."/>
            <person name="Hubbard S.S."/>
            <person name="Banfield J.F."/>
        </authorList>
    </citation>
    <scope>NUCLEOTIDE SEQUENCE [LARGE SCALE GENOMIC DNA]</scope>
</reference>
<evidence type="ECO:0000313" key="3">
    <source>
        <dbReference type="EMBL" id="OGY29693.1"/>
    </source>
</evidence>
<dbReference type="InterPro" id="IPR001173">
    <property type="entry name" value="Glyco_trans_2-like"/>
</dbReference>
<dbReference type="InterPro" id="IPR050256">
    <property type="entry name" value="Glycosyltransferase_2"/>
</dbReference>
<sequence>MEQKNSLSIIMPVYNEGKTLSRALERVYSYEIPTVKRELIIVESNSTDGSRQIVKDFVKDKPEIIVIFEDQPAGKGHAVRAGLAKAKGDIILIQDADLEYEVSDYPRLLQPIIDGKTKFVLGSRHLDHSGKYKWDIRRFKEKRKAFFMNLAGLGFHAFFNLVYQTNLSDPTTMYKVFKRECLENIHLKNNYFDLDWELVGKLILAGYKPIEIPVHYRPRGFSEGKKVNIRRDAPRYVKAILETRFTAKDRL</sequence>
<dbReference type="Pfam" id="PF00535">
    <property type="entry name" value="Glycos_transf_2"/>
    <property type="match status" value="1"/>
</dbReference>
<dbReference type="CDD" id="cd04179">
    <property type="entry name" value="DPM_DPG-synthase_like"/>
    <property type="match status" value="1"/>
</dbReference>
<dbReference type="AlphaFoldDB" id="A0A1G1WPR8"/>
<gene>
    <name evidence="3" type="ORF">A3F35_00135</name>
</gene>
<dbReference type="Proteomes" id="UP000178068">
    <property type="component" value="Unassembled WGS sequence"/>
</dbReference>
<keyword evidence="1" id="KW-1133">Transmembrane helix</keyword>